<feature type="region of interest" description="Disordered" evidence="2">
    <location>
        <begin position="467"/>
        <end position="493"/>
    </location>
</feature>
<proteinExistence type="predicted"/>
<feature type="region of interest" description="Disordered" evidence="2">
    <location>
        <begin position="1"/>
        <end position="75"/>
    </location>
</feature>
<reference evidence="3 4" key="1">
    <citation type="journal article" date="2011" name="PLoS Genet.">
        <title>Genome sequencing and comparative transcriptomics of the model entomopathogenic fungi Metarhizium anisopliae and M. acridum.</title>
        <authorList>
            <person name="Gao Q."/>
            <person name="Jin K."/>
            <person name="Ying S.H."/>
            <person name="Zhang Y."/>
            <person name="Xiao G."/>
            <person name="Shang Y."/>
            <person name="Duan Z."/>
            <person name="Hu X."/>
            <person name="Xie X.Q."/>
            <person name="Zhou G."/>
            <person name="Peng G."/>
            <person name="Luo Z."/>
            <person name="Huang W."/>
            <person name="Wang B."/>
            <person name="Fang W."/>
            <person name="Wang S."/>
            <person name="Zhong Y."/>
            <person name="Ma L.J."/>
            <person name="St Leger R.J."/>
            <person name="Zhao G.P."/>
            <person name="Pei Y."/>
            <person name="Feng M.G."/>
            <person name="Xia Y."/>
            <person name="Wang C."/>
        </authorList>
    </citation>
    <scope>NUCLEOTIDE SEQUENCE [LARGE SCALE GENOMIC DNA]</scope>
    <source>
        <strain evidence="3 4">CQMa 102</strain>
    </source>
</reference>
<evidence type="ECO:0000313" key="4">
    <source>
        <dbReference type="Proteomes" id="UP000002499"/>
    </source>
</evidence>
<dbReference type="OrthoDB" id="4941269at2759"/>
<evidence type="ECO:0000256" key="2">
    <source>
        <dbReference type="SAM" id="MobiDB-lite"/>
    </source>
</evidence>
<evidence type="ECO:0000313" key="3">
    <source>
        <dbReference type="EMBL" id="EFY92806.1"/>
    </source>
</evidence>
<keyword evidence="1" id="KW-0175">Coiled coil</keyword>
<dbReference type="HOGENOM" id="CLU_555581_0_0_1"/>
<dbReference type="InParanoid" id="E9DTU6"/>
<gene>
    <name evidence="3" type="ORF">MAC_01044</name>
</gene>
<dbReference type="eggNOG" id="ENOG502SPSM">
    <property type="taxonomic scope" value="Eukaryota"/>
</dbReference>
<feature type="compositionally biased region" description="Basic residues" evidence="2">
    <location>
        <begin position="45"/>
        <end position="56"/>
    </location>
</feature>
<protein>
    <submittedName>
        <fullName evidence="3">Uncharacterized protein</fullName>
    </submittedName>
</protein>
<dbReference type="KEGG" id="maw:19245355"/>
<dbReference type="GeneID" id="19245355"/>
<keyword evidence="4" id="KW-1185">Reference proteome</keyword>
<dbReference type="STRING" id="655827.E9DTU6"/>
<accession>E9DTU6</accession>
<name>E9DTU6_METAQ</name>
<feature type="coiled-coil region" evidence="1">
    <location>
        <begin position="136"/>
        <end position="205"/>
    </location>
</feature>
<sequence>MTPRRSSRLASERLESEGDADCVPQAETTTIRVKKGQPATNSSPGKRKTITFRRAKSTTTSPIPENDLEEENASLGERKIRTFPKSAEKRSLQVSNAADPAPKRLKYDEGFQNLVQALEDMHYRLKRQLRRSTGKIIDLELSVEDQEVEVAALQDERSMLSKQVGNLEAEVARLRDSNKSIQVKCRELEKDRDEIQQNAIQALDNAKIHHPDELSTVSMDVIDKEWRHLIYSIHDLVVRNLTATPISDDITNLLPEINRIIRGVKENSELQVPLLERHIWQDLQSAVFKENSKLWDGGVETNFVKNVRDLRAQRGPSAMTVMKSRAAGIIIFGLGANETLKLQYVQRLSKHLEPFTERPISTKLREDLALVFDSAINIMRLFIKSRDIYEFGSFFNRPAREKIAYDERVMKISSCLNVPNGLYTSQPAKFAVEVIHSPPLFIISTTEGEYFGRKELVCPANVTVRKEEVSNDDTEESEGPKKKISDEASIIVS</sequence>
<dbReference type="EMBL" id="GL698473">
    <property type="protein sequence ID" value="EFY92806.1"/>
    <property type="molecule type" value="Genomic_DNA"/>
</dbReference>
<dbReference type="Proteomes" id="UP000002499">
    <property type="component" value="Unassembled WGS sequence"/>
</dbReference>
<dbReference type="AlphaFoldDB" id="E9DTU6"/>
<organism evidence="4">
    <name type="scientific">Metarhizium acridum (strain CQMa 102)</name>
    <dbReference type="NCBI Taxonomy" id="655827"/>
    <lineage>
        <taxon>Eukaryota</taxon>
        <taxon>Fungi</taxon>
        <taxon>Dikarya</taxon>
        <taxon>Ascomycota</taxon>
        <taxon>Pezizomycotina</taxon>
        <taxon>Sordariomycetes</taxon>
        <taxon>Hypocreomycetidae</taxon>
        <taxon>Hypocreales</taxon>
        <taxon>Clavicipitaceae</taxon>
        <taxon>Metarhizium</taxon>
    </lineage>
</organism>
<dbReference type="OMA" id="LERHIWQ"/>
<evidence type="ECO:0000256" key="1">
    <source>
        <dbReference type="SAM" id="Coils"/>
    </source>
</evidence>